<dbReference type="PANTHER" id="PTHR36573">
    <property type="entry name" value="INTERMEMBRANE PHOSPHOLIPID TRANSPORT SYSTEM BINDING PROTEIN MLAC"/>
    <property type="match status" value="1"/>
</dbReference>
<dbReference type="PANTHER" id="PTHR36573:SF1">
    <property type="entry name" value="INTERMEMBRANE PHOSPHOLIPID TRANSPORT SYSTEM BINDING PROTEIN MLAC"/>
    <property type="match status" value="1"/>
</dbReference>
<name>A0A249DYB6_9ENTR</name>
<gene>
    <name evidence="1" type="ORF">BA171_05655</name>
</gene>
<dbReference type="AlphaFoldDB" id="A0A249DYB6"/>
<reference evidence="1 2" key="2">
    <citation type="submission" date="2017-09" db="EMBL/GenBank/DDBJ databases">
        <title>The genome of whitefly Bemisia tabaci, a global crop pest, provides novel insights into virus transmission, host adaptation and insecticide resistance.</title>
        <authorList>
            <person name="Kaur N."/>
            <person name="Kliot A."/>
            <person name="Pinheiro P.V."/>
            <person name="Luan J."/>
            <person name="Zheng Y."/>
            <person name="Liu W."/>
            <person name="Sun H."/>
            <person name="Yang X."/>
            <person name="Xu Y."/>
            <person name="Luo Y."/>
            <person name="Kruse A."/>
            <person name="Fisher T.W."/>
            <person name="Nelson D.R."/>
            <person name="Elimelech M."/>
            <person name="MacCoss M."/>
            <person name="Johnson R."/>
            <person name="Cohen E."/>
            <person name="Hunter W.B."/>
            <person name="Brown J.K."/>
            <person name="Jander G."/>
            <person name="Cilia M."/>
            <person name="Douglas A.E."/>
            <person name="Ghanim M."/>
            <person name="Simmons A.M."/>
            <person name="Wintermantel W.M."/>
            <person name="Ling K.-S."/>
            <person name="Fei Z."/>
        </authorList>
    </citation>
    <scope>NUCLEOTIDE SEQUENCE [LARGE SCALE GENOMIC DNA]</scope>
    <source>
        <strain evidence="1 2">MEAM1</strain>
    </source>
</reference>
<dbReference type="RefSeq" id="WP_016856832.1">
    <property type="nucleotide sequence ID" value="NZ_CP016303.1"/>
</dbReference>
<evidence type="ECO:0000313" key="1">
    <source>
        <dbReference type="EMBL" id="ASX26534.1"/>
    </source>
</evidence>
<dbReference type="Gene3D" id="3.10.450.710">
    <property type="entry name" value="Tgt2/MlaC"/>
    <property type="match status" value="1"/>
</dbReference>
<dbReference type="NCBIfam" id="NF011697">
    <property type="entry name" value="PRK15117.1"/>
    <property type="match status" value="1"/>
</dbReference>
<dbReference type="InterPro" id="IPR008869">
    <property type="entry name" value="MlaC/ttg2D"/>
</dbReference>
<organism evidence="1 2">
    <name type="scientific">Candidatus Hamiltonella defensa</name>
    <name type="common">Bemisia tabaci</name>
    <dbReference type="NCBI Taxonomy" id="672795"/>
    <lineage>
        <taxon>Bacteria</taxon>
        <taxon>Pseudomonadati</taxon>
        <taxon>Pseudomonadota</taxon>
        <taxon>Gammaproteobacteria</taxon>
        <taxon>Enterobacterales</taxon>
        <taxon>Enterobacteriaceae</taxon>
        <taxon>aphid secondary symbionts</taxon>
        <taxon>Candidatus Williamhamiltonella</taxon>
    </lineage>
</organism>
<dbReference type="InterPro" id="IPR042245">
    <property type="entry name" value="Tgt2/MlaC_sf"/>
</dbReference>
<accession>A0A249DYB6</accession>
<protein>
    <submittedName>
        <fullName evidence="1">Phospholipid-binding protein MlaC</fullName>
    </submittedName>
</protein>
<dbReference type="PIRSF" id="PIRSF004649">
    <property type="entry name" value="MlaC"/>
    <property type="match status" value="1"/>
</dbReference>
<dbReference type="EMBL" id="CP016303">
    <property type="protein sequence ID" value="ASX26534.1"/>
    <property type="molecule type" value="Genomic_DNA"/>
</dbReference>
<proteinExistence type="predicted"/>
<reference evidence="2" key="1">
    <citation type="submission" date="2016-06" db="EMBL/GenBank/DDBJ databases">
        <authorList>
            <person name="Chen W."/>
            <person name="Hasegawa D.K."/>
        </authorList>
    </citation>
    <scope>NUCLEOTIDE SEQUENCE [LARGE SCALE GENOMIC DNA]</scope>
    <source>
        <strain evidence="2">MEAM1</strain>
    </source>
</reference>
<evidence type="ECO:0000313" key="2">
    <source>
        <dbReference type="Proteomes" id="UP000216438"/>
    </source>
</evidence>
<dbReference type="Proteomes" id="UP000216438">
    <property type="component" value="Chromosome"/>
</dbReference>
<sequence length="207" mass="23873">MLKKYFFIVLLMLVPSLVQALDQTNPYTLMADAAKKTFTRLKNEQSRIKADPNYLRTIVQEELLPFIQIKYAGALVLGTYYKGIKPEQLKNYYSAFSQYLEQAYGQALTMYYGQTYRIAPPQEMGSATMIPIRVTIIDPNGRPPVRLDFQWRKNTQTDHWQAFDMQVEGVSIITTKQNEWANILRETGIDGLTKHLTLLAQQPITLK</sequence>
<dbReference type="Pfam" id="PF05494">
    <property type="entry name" value="MlaC"/>
    <property type="match status" value="1"/>
</dbReference>
<dbReference type="OrthoDB" id="9787053at2"/>